<keyword evidence="1" id="KW-0812">Transmembrane</keyword>
<keyword evidence="1" id="KW-1133">Transmembrane helix</keyword>
<evidence type="ECO:0000313" key="4">
    <source>
        <dbReference type="Proteomes" id="UP001595617"/>
    </source>
</evidence>
<sequence length="241" mass="25883">MNDSLTFLLPALLSGLLGSGHCLAMCGGIVSALGLSTARRPLAIGYHVGRIGTYMVIGAFVGGLTSFLPTMFSPALRVFAALWVIALGLYITGWWRVLVRLETLGKQVWRHIQPHTRKVLPINSWPRAIAAGALWGWLPCGLVYSVLGLASSSQSITLGAGVMLLFGVGTLPSMLGAMMFAQRLQRIMQHPGGKTLAGLLLLALGLWMLWPFIAPMPGHLHAFDPHALMALLWHNSASVLT</sequence>
<feature type="transmembrane region" description="Helical" evidence="1">
    <location>
        <begin position="78"/>
        <end position="98"/>
    </location>
</feature>
<keyword evidence="1" id="KW-0472">Membrane</keyword>
<proteinExistence type="predicted"/>
<evidence type="ECO:0000256" key="1">
    <source>
        <dbReference type="SAM" id="Phobius"/>
    </source>
</evidence>
<dbReference type="RefSeq" id="WP_380694677.1">
    <property type="nucleotide sequence ID" value="NZ_JBHRYR010000002.1"/>
</dbReference>
<evidence type="ECO:0000313" key="3">
    <source>
        <dbReference type="EMBL" id="MFC3852494.1"/>
    </source>
</evidence>
<comment type="caution">
    <text evidence="3">The sequence shown here is derived from an EMBL/GenBank/DDBJ whole genome shotgun (WGS) entry which is preliminary data.</text>
</comment>
<feature type="transmembrane region" description="Helical" evidence="1">
    <location>
        <begin position="193"/>
        <end position="213"/>
    </location>
</feature>
<feature type="transmembrane region" description="Helical" evidence="1">
    <location>
        <begin position="158"/>
        <end position="181"/>
    </location>
</feature>
<evidence type="ECO:0000259" key="2">
    <source>
        <dbReference type="Pfam" id="PF13386"/>
    </source>
</evidence>
<dbReference type="PANTHER" id="PTHR42208">
    <property type="entry name" value="HEAVY METAL TRANSPORTER-RELATED"/>
    <property type="match status" value="1"/>
</dbReference>
<name>A0ABV7ZVA5_9GAMM</name>
<dbReference type="Pfam" id="PF13386">
    <property type="entry name" value="DsbD_2"/>
    <property type="match status" value="1"/>
</dbReference>
<dbReference type="Proteomes" id="UP001595617">
    <property type="component" value="Unassembled WGS sequence"/>
</dbReference>
<organism evidence="3 4">
    <name type="scientific">Saccharospirillum mangrovi</name>
    <dbReference type="NCBI Taxonomy" id="2161747"/>
    <lineage>
        <taxon>Bacteria</taxon>
        <taxon>Pseudomonadati</taxon>
        <taxon>Pseudomonadota</taxon>
        <taxon>Gammaproteobacteria</taxon>
        <taxon>Oceanospirillales</taxon>
        <taxon>Saccharospirillaceae</taxon>
        <taxon>Saccharospirillum</taxon>
    </lineage>
</organism>
<dbReference type="EMBL" id="JBHRYR010000002">
    <property type="protein sequence ID" value="MFC3852494.1"/>
    <property type="molecule type" value="Genomic_DNA"/>
</dbReference>
<protein>
    <submittedName>
        <fullName evidence="3">Sulfite exporter TauE/SafE family protein</fullName>
    </submittedName>
</protein>
<accession>A0ABV7ZVA5</accession>
<dbReference type="InterPro" id="IPR039447">
    <property type="entry name" value="UreH-like_TM_dom"/>
</dbReference>
<reference evidence="4" key="1">
    <citation type="journal article" date="2019" name="Int. J. Syst. Evol. Microbiol.">
        <title>The Global Catalogue of Microorganisms (GCM) 10K type strain sequencing project: providing services to taxonomists for standard genome sequencing and annotation.</title>
        <authorList>
            <consortium name="The Broad Institute Genomics Platform"/>
            <consortium name="The Broad Institute Genome Sequencing Center for Infectious Disease"/>
            <person name="Wu L."/>
            <person name="Ma J."/>
        </authorList>
    </citation>
    <scope>NUCLEOTIDE SEQUENCE [LARGE SCALE GENOMIC DNA]</scope>
    <source>
        <strain evidence="4">IBRC 10765</strain>
    </source>
</reference>
<feature type="domain" description="Urease accessory protein UreH-like transmembrane" evidence="2">
    <location>
        <begin position="11"/>
        <end position="207"/>
    </location>
</feature>
<feature type="transmembrane region" description="Helical" evidence="1">
    <location>
        <begin position="6"/>
        <end position="30"/>
    </location>
</feature>
<feature type="transmembrane region" description="Helical" evidence="1">
    <location>
        <begin position="51"/>
        <end position="72"/>
    </location>
</feature>
<dbReference type="PANTHER" id="PTHR42208:SF1">
    <property type="entry name" value="HEAVY METAL TRANSPORTER"/>
    <property type="match status" value="1"/>
</dbReference>
<keyword evidence="4" id="KW-1185">Reference proteome</keyword>
<gene>
    <name evidence="3" type="ORF">ACFOOG_06565</name>
</gene>